<evidence type="ECO:0000259" key="10">
    <source>
        <dbReference type="Pfam" id="PF10502"/>
    </source>
</evidence>
<feature type="domain" description="Peptidase S26" evidence="10">
    <location>
        <begin position="13"/>
        <end position="165"/>
    </location>
</feature>
<dbReference type="GO" id="GO:0006465">
    <property type="term" value="P:signal peptide processing"/>
    <property type="evidence" value="ECO:0007669"/>
    <property type="project" value="InterPro"/>
</dbReference>
<dbReference type="PRINTS" id="PR00727">
    <property type="entry name" value="LEADERPTASE"/>
</dbReference>
<dbReference type="GO" id="GO:0009003">
    <property type="term" value="F:signal peptidase activity"/>
    <property type="evidence" value="ECO:0007669"/>
    <property type="project" value="UniProtKB-EC"/>
</dbReference>
<dbReference type="eggNOG" id="COG0681">
    <property type="taxonomic scope" value="Bacteria"/>
</dbReference>
<dbReference type="InterPro" id="IPR036286">
    <property type="entry name" value="LexA/Signal_pep-like_sf"/>
</dbReference>
<dbReference type="EC" id="3.4.21.89" evidence="4 8"/>
<dbReference type="Proteomes" id="UP000008544">
    <property type="component" value="Chromosome"/>
</dbReference>
<dbReference type="GO" id="GO:0005886">
    <property type="term" value="C:plasma membrane"/>
    <property type="evidence" value="ECO:0007669"/>
    <property type="project" value="UniProtKB-SubCell"/>
</dbReference>
<dbReference type="Gene3D" id="2.10.109.10">
    <property type="entry name" value="Umud Fragment, subunit A"/>
    <property type="match status" value="1"/>
</dbReference>
<keyword evidence="12" id="KW-1185">Reference proteome</keyword>
<gene>
    <name evidence="11" type="ordered locus">Daud_0662</name>
</gene>
<name>B1I2N3_DESAP</name>
<evidence type="ECO:0000256" key="4">
    <source>
        <dbReference type="ARBA" id="ARBA00013208"/>
    </source>
</evidence>
<comment type="catalytic activity">
    <reaction evidence="1 8">
        <text>Cleavage of hydrophobic, N-terminal signal or leader sequences from secreted and periplasmic proteins.</text>
        <dbReference type="EC" id="3.4.21.89"/>
    </reaction>
</comment>
<accession>B1I2N3</accession>
<dbReference type="CDD" id="cd06530">
    <property type="entry name" value="S26_SPase_I"/>
    <property type="match status" value="1"/>
</dbReference>
<reference evidence="12" key="1">
    <citation type="submission" date="2007-10" db="EMBL/GenBank/DDBJ databases">
        <title>Complete sequence of chromosome of Desulforudis audaxviator MP104C.</title>
        <authorList>
            <person name="Copeland A."/>
            <person name="Lucas S."/>
            <person name="Lapidus A."/>
            <person name="Barry K."/>
            <person name="Glavina del Rio T."/>
            <person name="Dalin E."/>
            <person name="Tice H."/>
            <person name="Bruce D."/>
            <person name="Pitluck S."/>
            <person name="Lowry S.R."/>
            <person name="Larimer F."/>
            <person name="Land M.L."/>
            <person name="Hauser L."/>
            <person name="Kyrpides N."/>
            <person name="Ivanova N.N."/>
            <person name="Richardson P."/>
        </authorList>
    </citation>
    <scope>NUCLEOTIDE SEQUENCE [LARGE SCALE GENOMIC DNA]</scope>
    <source>
        <strain evidence="12">MP104C</strain>
    </source>
</reference>
<dbReference type="PROSITE" id="PS00501">
    <property type="entry name" value="SPASE_I_1"/>
    <property type="match status" value="1"/>
</dbReference>
<dbReference type="InterPro" id="IPR019758">
    <property type="entry name" value="Pept_S26A_signal_pept_1_CS"/>
</dbReference>
<feature type="active site" evidence="7">
    <location>
        <position position="41"/>
    </location>
</feature>
<keyword evidence="8" id="KW-1133">Transmembrane helix</keyword>
<reference evidence="11 12" key="2">
    <citation type="journal article" date="2008" name="Science">
        <title>Environmental genomics reveals a single-species ecosystem deep within Earth.</title>
        <authorList>
            <person name="Chivian D."/>
            <person name="Brodie E.L."/>
            <person name="Alm E.J."/>
            <person name="Culley D.E."/>
            <person name="Dehal P.S."/>
            <person name="Desantis T.Z."/>
            <person name="Gihring T.M."/>
            <person name="Lapidus A."/>
            <person name="Lin L.H."/>
            <person name="Lowry S.R."/>
            <person name="Moser D.P."/>
            <person name="Richardson P.M."/>
            <person name="Southam G."/>
            <person name="Wanger G."/>
            <person name="Pratt L.M."/>
            <person name="Andersen G.L."/>
            <person name="Hazen T.C."/>
            <person name="Brockman F.J."/>
            <person name="Arkin A.P."/>
            <person name="Onstott T.C."/>
        </authorList>
    </citation>
    <scope>NUCLEOTIDE SEQUENCE [LARGE SCALE GENOMIC DNA]</scope>
    <source>
        <strain evidence="11 12">MP104C</strain>
    </source>
</reference>
<dbReference type="EMBL" id="CP000860">
    <property type="protein sequence ID" value="ACA59196.1"/>
    <property type="molecule type" value="Genomic_DNA"/>
</dbReference>
<evidence type="ECO:0000256" key="3">
    <source>
        <dbReference type="ARBA" id="ARBA00009370"/>
    </source>
</evidence>
<dbReference type="InterPro" id="IPR019757">
    <property type="entry name" value="Pept_S26A_signal_pept_1_Lys-AS"/>
</dbReference>
<dbReference type="STRING" id="477974.Daud_0662"/>
<proteinExistence type="inferred from homology"/>
<dbReference type="RefSeq" id="WP_012301784.1">
    <property type="nucleotide sequence ID" value="NC_010424.1"/>
</dbReference>
<evidence type="ECO:0000256" key="5">
    <source>
        <dbReference type="ARBA" id="ARBA00022670"/>
    </source>
</evidence>
<sequence>MGTGRRRGLFGDFAESLLIAVILALVIRFFIFQPFYIPSGSMEPTLLTGDRIIVSKFAYYFREPERGDVIVFKYPRDPKRVFVKRVVALGGETVAIRDSRLYIDGVPVVEEYLPPGVSCHDFGPLRVPEGSLFMLGDNRANSDDSRVWGYLDEDLVIGKAVAIYWPVVRLGAVH</sequence>
<evidence type="ECO:0000313" key="12">
    <source>
        <dbReference type="Proteomes" id="UP000008544"/>
    </source>
</evidence>
<dbReference type="InterPro" id="IPR019533">
    <property type="entry name" value="Peptidase_S26"/>
</dbReference>
<dbReference type="AlphaFoldDB" id="B1I2N3"/>
<dbReference type="HOGENOM" id="CLU_028723_5_1_9"/>
<feature type="active site" evidence="7">
    <location>
        <position position="84"/>
    </location>
</feature>
<dbReference type="PROSITE" id="PS00761">
    <property type="entry name" value="SPASE_I_3"/>
    <property type="match status" value="1"/>
</dbReference>
<keyword evidence="8" id="KW-0812">Transmembrane</keyword>
<keyword evidence="8" id="KW-0472">Membrane</keyword>
<dbReference type="PROSITE" id="PS00760">
    <property type="entry name" value="SPASE_I_2"/>
    <property type="match status" value="1"/>
</dbReference>
<evidence type="ECO:0000256" key="8">
    <source>
        <dbReference type="RuleBase" id="RU003993"/>
    </source>
</evidence>
<evidence type="ECO:0000256" key="7">
    <source>
        <dbReference type="PIRSR" id="PIRSR600223-1"/>
    </source>
</evidence>
<dbReference type="InterPro" id="IPR019756">
    <property type="entry name" value="Pept_S26A_signal_pept_1_Ser-AS"/>
</dbReference>
<dbReference type="InterPro" id="IPR000223">
    <property type="entry name" value="Pept_S26A_signal_pept_1"/>
</dbReference>
<dbReference type="PANTHER" id="PTHR43390:SF1">
    <property type="entry name" value="CHLOROPLAST PROCESSING PEPTIDASE"/>
    <property type="match status" value="1"/>
</dbReference>
<evidence type="ECO:0000313" key="11">
    <source>
        <dbReference type="EMBL" id="ACA59196.1"/>
    </source>
</evidence>
<dbReference type="NCBIfam" id="TIGR02227">
    <property type="entry name" value="sigpep_I_bact"/>
    <property type="match status" value="1"/>
</dbReference>
<dbReference type="SUPFAM" id="SSF51306">
    <property type="entry name" value="LexA/Signal peptidase"/>
    <property type="match status" value="1"/>
</dbReference>
<organism evidence="11 12">
    <name type="scientific">Desulforudis audaxviator (strain MP104C)</name>
    <dbReference type="NCBI Taxonomy" id="477974"/>
    <lineage>
        <taxon>Bacteria</taxon>
        <taxon>Bacillati</taxon>
        <taxon>Bacillota</taxon>
        <taxon>Clostridia</taxon>
        <taxon>Thermoanaerobacterales</taxon>
        <taxon>Candidatus Desulforudaceae</taxon>
        <taxon>Candidatus Desulforudis</taxon>
    </lineage>
</organism>
<keyword evidence="5 8" id="KW-0645">Protease</keyword>
<comment type="subcellular location">
    <subcellularLocation>
        <location evidence="2">Cell membrane</location>
        <topology evidence="2">Single-pass type II membrane protein</topology>
    </subcellularLocation>
    <subcellularLocation>
        <location evidence="9">Membrane</location>
        <topology evidence="9">Single-pass type II membrane protein</topology>
    </subcellularLocation>
</comment>
<dbReference type="KEGG" id="dau:Daud_0662"/>
<dbReference type="Pfam" id="PF10502">
    <property type="entry name" value="Peptidase_S26"/>
    <property type="match status" value="1"/>
</dbReference>
<dbReference type="PANTHER" id="PTHR43390">
    <property type="entry name" value="SIGNAL PEPTIDASE I"/>
    <property type="match status" value="1"/>
</dbReference>
<evidence type="ECO:0000256" key="2">
    <source>
        <dbReference type="ARBA" id="ARBA00004401"/>
    </source>
</evidence>
<evidence type="ECO:0000256" key="9">
    <source>
        <dbReference type="RuleBase" id="RU362042"/>
    </source>
</evidence>
<comment type="similarity">
    <text evidence="3 9">Belongs to the peptidase S26 family.</text>
</comment>
<evidence type="ECO:0000256" key="1">
    <source>
        <dbReference type="ARBA" id="ARBA00000677"/>
    </source>
</evidence>
<dbReference type="GO" id="GO:0004252">
    <property type="term" value="F:serine-type endopeptidase activity"/>
    <property type="evidence" value="ECO:0007669"/>
    <property type="project" value="InterPro"/>
</dbReference>
<dbReference type="MEROPS" id="S26.024"/>
<keyword evidence="6 8" id="KW-0378">Hydrolase</keyword>
<feature type="transmembrane region" description="Helical" evidence="8">
    <location>
        <begin position="12"/>
        <end position="32"/>
    </location>
</feature>
<dbReference type="OrthoDB" id="9802919at2"/>
<evidence type="ECO:0000256" key="6">
    <source>
        <dbReference type="ARBA" id="ARBA00022801"/>
    </source>
</evidence>
<protein>
    <recommendedName>
        <fullName evidence="4 8">Signal peptidase I</fullName>
        <ecNumber evidence="4 8">3.4.21.89</ecNumber>
    </recommendedName>
</protein>